<sequence length="408" mass="47582">MFDGAKSPKDKYQSERTIRVDTMPPPYRSTYVVEPTLVPVNSYRESMYYAQERERDGGRERERVLDFERERERDRERGRRPSCSDLFHNIDVIQRLGERFKGLNTTFSPPPPSVSHSNSSAASHTSSSAVNGNTHARTQTRTQTQTNESFANTAILAARIKELEREKELAREKEIEKLSGGLNGVRGDIKGLQMKSEREEGRREGRMEGMGIKILSTGNIPPFGETWLSTNGEINPSLPSRGQDREVETSRRRNETEQQNTRGRVDEEVIFRRIDDKFAEGKIDRLADAERQFGERQREMVAAMGRGRDNESAVRMNRFEDRFEGRVERVEDRVERIVEREMGRGRIFGEGVRDRDRERDRERRDGSEIGRERHARPRIMRERERERDWEYGYENRVGSGGLRYRGYV</sequence>
<reference evidence="2 3" key="1">
    <citation type="submission" date="2017-12" db="EMBL/GenBank/DDBJ databases">
        <title>Comparative genomics of Botrytis spp.</title>
        <authorList>
            <person name="Valero-Jimenez C.A."/>
            <person name="Tapia P."/>
            <person name="Veloso J."/>
            <person name="Silva-Moreno E."/>
            <person name="Staats M."/>
            <person name="Valdes J.H."/>
            <person name="Van Kan J.A.L."/>
        </authorList>
    </citation>
    <scope>NUCLEOTIDE SEQUENCE [LARGE SCALE GENOMIC DNA]</scope>
    <source>
        <strain evidence="2 3">Bh0001</strain>
    </source>
</reference>
<feature type="compositionally biased region" description="Low complexity" evidence="1">
    <location>
        <begin position="114"/>
        <end position="146"/>
    </location>
</feature>
<feature type="compositionally biased region" description="Basic and acidic residues" evidence="1">
    <location>
        <begin position="1"/>
        <end position="19"/>
    </location>
</feature>
<accession>A0A4Z1GZU2</accession>
<feature type="region of interest" description="Disordered" evidence="1">
    <location>
        <begin position="229"/>
        <end position="263"/>
    </location>
</feature>
<feature type="compositionally biased region" description="Basic and acidic residues" evidence="1">
    <location>
        <begin position="351"/>
        <end position="372"/>
    </location>
</feature>
<keyword evidence="3" id="KW-1185">Reference proteome</keyword>
<proteinExistence type="predicted"/>
<evidence type="ECO:0000313" key="3">
    <source>
        <dbReference type="Proteomes" id="UP000297814"/>
    </source>
</evidence>
<feature type="region of interest" description="Disordered" evidence="1">
    <location>
        <begin position="1"/>
        <end position="25"/>
    </location>
</feature>
<name>A0A4Z1GZU2_9HELO</name>
<evidence type="ECO:0000313" key="2">
    <source>
        <dbReference type="EMBL" id="TGO42085.1"/>
    </source>
</evidence>
<dbReference type="Proteomes" id="UP000297814">
    <property type="component" value="Unassembled WGS sequence"/>
</dbReference>
<feature type="region of interest" description="Disordered" evidence="1">
    <location>
        <begin position="102"/>
        <end position="150"/>
    </location>
</feature>
<protein>
    <submittedName>
        <fullName evidence="2">Uncharacterized protein</fullName>
    </submittedName>
</protein>
<dbReference type="AlphaFoldDB" id="A0A4Z1GZU2"/>
<feature type="region of interest" description="Disordered" evidence="1">
    <location>
        <begin position="349"/>
        <end position="377"/>
    </location>
</feature>
<feature type="compositionally biased region" description="Basic and acidic residues" evidence="1">
    <location>
        <begin position="242"/>
        <end position="256"/>
    </location>
</feature>
<dbReference type="EMBL" id="PQXK01000013">
    <property type="protein sequence ID" value="TGO42085.1"/>
    <property type="molecule type" value="Genomic_DNA"/>
</dbReference>
<organism evidence="2 3">
    <name type="scientific">Botrytis hyacinthi</name>
    <dbReference type="NCBI Taxonomy" id="278943"/>
    <lineage>
        <taxon>Eukaryota</taxon>
        <taxon>Fungi</taxon>
        <taxon>Dikarya</taxon>
        <taxon>Ascomycota</taxon>
        <taxon>Pezizomycotina</taxon>
        <taxon>Leotiomycetes</taxon>
        <taxon>Helotiales</taxon>
        <taxon>Sclerotiniaceae</taxon>
        <taxon>Botrytis</taxon>
    </lineage>
</organism>
<gene>
    <name evidence="2" type="ORF">BHYA_0013g00460</name>
</gene>
<comment type="caution">
    <text evidence="2">The sequence shown here is derived from an EMBL/GenBank/DDBJ whole genome shotgun (WGS) entry which is preliminary data.</text>
</comment>
<feature type="compositionally biased region" description="Polar residues" evidence="1">
    <location>
        <begin position="229"/>
        <end position="240"/>
    </location>
</feature>
<evidence type="ECO:0000256" key="1">
    <source>
        <dbReference type="SAM" id="MobiDB-lite"/>
    </source>
</evidence>